<accession>A0A7S0VU92</accession>
<organism evidence="2">
    <name type="scientific">Hemiselmis tepida</name>
    <dbReference type="NCBI Taxonomy" id="464990"/>
    <lineage>
        <taxon>Eukaryota</taxon>
        <taxon>Cryptophyceae</taxon>
        <taxon>Cryptomonadales</taxon>
        <taxon>Hemiselmidaceae</taxon>
        <taxon>Hemiselmis</taxon>
    </lineage>
</organism>
<name>A0A7S0VU92_9CRYP</name>
<dbReference type="PANTHER" id="PTHR24637">
    <property type="entry name" value="COLLAGEN"/>
    <property type="match status" value="1"/>
</dbReference>
<feature type="compositionally biased region" description="Gly residues" evidence="1">
    <location>
        <begin position="253"/>
        <end position="262"/>
    </location>
</feature>
<evidence type="ECO:0000313" key="2">
    <source>
        <dbReference type="EMBL" id="CAD8792776.1"/>
    </source>
</evidence>
<feature type="region of interest" description="Disordered" evidence="1">
    <location>
        <begin position="200"/>
        <end position="264"/>
    </location>
</feature>
<dbReference type="InterPro" id="IPR008160">
    <property type="entry name" value="Collagen"/>
</dbReference>
<proteinExistence type="predicted"/>
<dbReference type="Pfam" id="PF01391">
    <property type="entry name" value="Collagen"/>
    <property type="match status" value="1"/>
</dbReference>
<protein>
    <submittedName>
        <fullName evidence="2">Uncharacterized protein</fullName>
    </submittedName>
</protein>
<dbReference type="AlphaFoldDB" id="A0A7S0VU92"/>
<dbReference type="EMBL" id="HBFN01012539">
    <property type="protein sequence ID" value="CAD8792776.1"/>
    <property type="molecule type" value="Transcribed_RNA"/>
</dbReference>
<evidence type="ECO:0000256" key="1">
    <source>
        <dbReference type="SAM" id="MobiDB-lite"/>
    </source>
</evidence>
<sequence length="408" mass="42730">MHGEASALIAAASRPRRGVAAIVALVVVCATACLVALAASPAQRAVVLTSKYTVTGDVDVPEHPPGMPYVKVPPMGDVAVTDPDGNAIGHVNFKTLPPPPAPPPTIIRFGDVGVAPAGCPMCPVLDKEGVKKQKEELKKQEYRMKRLKGMEQANEVKIEEDVDSMKSLKQVMQESLFKVKELIKKQDVELENDMLAKEAQVGPRGRRGPEGYDGANGLNGEPGENGVRGRAGKTGVSGPMGPPGPQGPRGPKGQEGIGGGKGKVGKLGMVGPKGPQGHIGPGSVTVGCERIGGQMFDGVCFKSSMPGRDKDNVPDGCKAMVPSAEWKEKHFVHLAKMFATRTLSGTIDHGSHGGNCDNHKAVMSFTQGEAASRAWVNSESFKFDPTGSGSTCTLYNGDTTVAVYACTV</sequence>
<gene>
    <name evidence="2" type="ORF">HTEP1355_LOCUS7205</name>
</gene>
<reference evidence="2" key="1">
    <citation type="submission" date="2021-01" db="EMBL/GenBank/DDBJ databases">
        <authorList>
            <person name="Corre E."/>
            <person name="Pelletier E."/>
            <person name="Niang G."/>
            <person name="Scheremetjew M."/>
            <person name="Finn R."/>
            <person name="Kale V."/>
            <person name="Holt S."/>
            <person name="Cochrane G."/>
            <person name="Meng A."/>
            <person name="Brown T."/>
            <person name="Cohen L."/>
        </authorList>
    </citation>
    <scope>NUCLEOTIDE SEQUENCE</scope>
    <source>
        <strain evidence="2">CCMP443</strain>
    </source>
</reference>